<gene>
    <name evidence="4" type="ORF">CU098_012599</name>
</gene>
<dbReference type="Gene3D" id="3.40.50.12780">
    <property type="entry name" value="N-terminal domain of ligase-like"/>
    <property type="match status" value="1"/>
</dbReference>
<dbReference type="Gene3D" id="1.10.1200.10">
    <property type="entry name" value="ACP-like"/>
    <property type="match status" value="1"/>
</dbReference>
<dbReference type="Pfam" id="PF23562">
    <property type="entry name" value="AMP-binding_C_3"/>
    <property type="match status" value="1"/>
</dbReference>
<proteinExistence type="predicted"/>
<dbReference type="InterPro" id="IPR045851">
    <property type="entry name" value="AMP-bd_C_sf"/>
</dbReference>
<dbReference type="SUPFAM" id="SSF47336">
    <property type="entry name" value="ACP-like"/>
    <property type="match status" value="1"/>
</dbReference>
<keyword evidence="5" id="KW-1185">Reference proteome</keyword>
<dbReference type="InterPro" id="IPR051414">
    <property type="entry name" value="Adenylate-forming_Reductase"/>
</dbReference>
<dbReference type="Pfam" id="PF00550">
    <property type="entry name" value="PP-binding"/>
    <property type="match status" value="1"/>
</dbReference>
<protein>
    <recommendedName>
        <fullName evidence="3">Carrier domain-containing protein</fullName>
    </recommendedName>
</protein>
<dbReference type="Pfam" id="PF07993">
    <property type="entry name" value="NAD_binding_4"/>
    <property type="match status" value="1"/>
</dbReference>
<dbReference type="AlphaFoldDB" id="A0A367KQG8"/>
<feature type="domain" description="Carrier" evidence="3">
    <location>
        <begin position="301"/>
        <end position="376"/>
    </location>
</feature>
<dbReference type="InterPro" id="IPR013120">
    <property type="entry name" value="FAR_NAD-bd"/>
</dbReference>
<dbReference type="PROSITE" id="PS50075">
    <property type="entry name" value="CARRIER"/>
    <property type="match status" value="1"/>
</dbReference>
<dbReference type="Proteomes" id="UP000253551">
    <property type="component" value="Unassembled WGS sequence"/>
</dbReference>
<dbReference type="Gene3D" id="3.30.300.30">
    <property type="match status" value="1"/>
</dbReference>
<dbReference type="InterPro" id="IPR020806">
    <property type="entry name" value="PKS_PP-bd"/>
</dbReference>
<dbReference type="InterPro" id="IPR036291">
    <property type="entry name" value="NAD(P)-bd_dom_sf"/>
</dbReference>
<keyword evidence="2" id="KW-0597">Phosphoprotein</keyword>
<dbReference type="SUPFAM" id="SSF56801">
    <property type="entry name" value="Acetyl-CoA synthetase-like"/>
    <property type="match status" value="1"/>
</dbReference>
<dbReference type="STRING" id="4846.A0A367KQG8"/>
<evidence type="ECO:0000313" key="5">
    <source>
        <dbReference type="Proteomes" id="UP000253551"/>
    </source>
</evidence>
<dbReference type="OrthoDB" id="429813at2759"/>
<dbReference type="SMART" id="SM00823">
    <property type="entry name" value="PKS_PP"/>
    <property type="match status" value="1"/>
</dbReference>
<keyword evidence="1" id="KW-0596">Phosphopantetheine</keyword>
<evidence type="ECO:0000259" key="3">
    <source>
        <dbReference type="PROSITE" id="PS50075"/>
    </source>
</evidence>
<evidence type="ECO:0000256" key="2">
    <source>
        <dbReference type="ARBA" id="ARBA00022553"/>
    </source>
</evidence>
<organism evidence="4 5">
    <name type="scientific">Rhizopus stolonifer</name>
    <name type="common">Rhizopus nigricans</name>
    <dbReference type="NCBI Taxonomy" id="4846"/>
    <lineage>
        <taxon>Eukaryota</taxon>
        <taxon>Fungi</taxon>
        <taxon>Fungi incertae sedis</taxon>
        <taxon>Mucoromycota</taxon>
        <taxon>Mucoromycotina</taxon>
        <taxon>Mucoromycetes</taxon>
        <taxon>Mucorales</taxon>
        <taxon>Mucorineae</taxon>
        <taxon>Rhizopodaceae</taxon>
        <taxon>Rhizopus</taxon>
    </lineage>
</organism>
<evidence type="ECO:0000256" key="1">
    <source>
        <dbReference type="ARBA" id="ARBA00022450"/>
    </source>
</evidence>
<name>A0A367KQG8_RHIST</name>
<sequence length="731" mass="82514">IAVTSGASLVFLEKSAPSQENIDIALSVNRVTFFMVLPILLEGMVPYLTQKQDFTSMRRLKYAIFGGAPLKKETGLWFQKHQINVRNTMGGTEMGLVMTSSLANNGDWFSIRPFVVDSNGLPYCKFESIGNDFYHLYLPGDYPQLALGVANRPDGGYSTNDLFRMVDDGYDYVGRLDDLLVHENGEKTNPIPIEACLRQSPFVKQAVVLGHQRECTAALVELDMDHAIQHDPQEILKGVHAAVEQANKECPDHSRLLPQMVRILPLNQSLPCTDKGTIKRKILLETYQSTIETLYNNLSSAPTNDTVDFLTQAVSDVLGLSLVVEPKRSLFDLGLNSLTAVQLRHILVKRFGPLPQNFLYRYPSVSAIHDFLSQKTTENSSQVQTQLLAHSYIERARSEFSVVTKKSTRKETVLLTGATGSLGSFLLRDLLQDSRVKKIYCPVRGSNRLKEAFSSRYLDPSLLETDRLEILNIRLNEPLLGLSHKRYQELKEEVDVVQHCAWLLDFNRDLQHYDQACIAPFYNLIRFAYREKPMHFYFVSSVSASARLSHIKEEPLPLDAGVCMPMGYAQSKFVCESLLNYLASEKGMPCFIQRLGQVCGDSVHGAWNTSEQFPLMMMAGARMHKMPALESHVDWIPVDYASAVIADIMMGQETHLVYHVVNPQAETWAGLLKAMRLCGISFDTVDPQEWLESLDSEDPAYRLMAYFESAFKTKMKMPVWETAQTNQTLNF</sequence>
<accession>A0A367KQG8</accession>
<dbReference type="InterPro" id="IPR006162">
    <property type="entry name" value="Ppantetheine_attach_site"/>
</dbReference>
<evidence type="ECO:0000313" key="4">
    <source>
        <dbReference type="EMBL" id="RCI04443.1"/>
    </source>
</evidence>
<dbReference type="EMBL" id="PJQM01000681">
    <property type="protein sequence ID" value="RCI04443.1"/>
    <property type="molecule type" value="Genomic_DNA"/>
</dbReference>
<dbReference type="SUPFAM" id="SSF51735">
    <property type="entry name" value="NAD(P)-binding Rossmann-fold domains"/>
    <property type="match status" value="1"/>
</dbReference>
<dbReference type="GO" id="GO:0031177">
    <property type="term" value="F:phosphopantetheine binding"/>
    <property type="evidence" value="ECO:0007669"/>
    <property type="project" value="InterPro"/>
</dbReference>
<dbReference type="PROSITE" id="PS00012">
    <property type="entry name" value="PHOSPHOPANTETHEINE"/>
    <property type="match status" value="1"/>
</dbReference>
<dbReference type="PANTHER" id="PTHR43439">
    <property type="entry name" value="PHENYLACETATE-COENZYME A LIGASE"/>
    <property type="match status" value="1"/>
</dbReference>
<dbReference type="InterPro" id="IPR036736">
    <property type="entry name" value="ACP-like_sf"/>
</dbReference>
<dbReference type="Gene3D" id="3.40.50.720">
    <property type="entry name" value="NAD(P)-binding Rossmann-like Domain"/>
    <property type="match status" value="1"/>
</dbReference>
<dbReference type="Pfam" id="PF00501">
    <property type="entry name" value="AMP-binding"/>
    <property type="match status" value="1"/>
</dbReference>
<dbReference type="InterPro" id="IPR000873">
    <property type="entry name" value="AMP-dep_synth/lig_dom"/>
</dbReference>
<feature type="non-terminal residue" evidence="4">
    <location>
        <position position="1"/>
    </location>
</feature>
<reference evidence="4 5" key="1">
    <citation type="journal article" date="2018" name="G3 (Bethesda)">
        <title>Phylogenetic and Phylogenomic Definition of Rhizopus Species.</title>
        <authorList>
            <person name="Gryganskyi A.P."/>
            <person name="Golan J."/>
            <person name="Dolatabadi S."/>
            <person name="Mondo S."/>
            <person name="Robb S."/>
            <person name="Idnurm A."/>
            <person name="Muszewska A."/>
            <person name="Steczkiewicz K."/>
            <person name="Masonjones S."/>
            <person name="Liao H.L."/>
            <person name="Gajdeczka M.T."/>
            <person name="Anike F."/>
            <person name="Vuek A."/>
            <person name="Anishchenko I.M."/>
            <person name="Voigt K."/>
            <person name="de Hoog G.S."/>
            <person name="Smith M.E."/>
            <person name="Heitman J."/>
            <person name="Vilgalys R."/>
            <person name="Stajich J.E."/>
        </authorList>
    </citation>
    <scope>NUCLEOTIDE SEQUENCE [LARGE SCALE GENOMIC DNA]</scope>
    <source>
        <strain evidence="4 5">LSU 92-RS-03</strain>
    </source>
</reference>
<comment type="caution">
    <text evidence="4">The sequence shown here is derived from an EMBL/GenBank/DDBJ whole genome shotgun (WGS) entry which is preliminary data.</text>
</comment>
<dbReference type="InterPro" id="IPR042099">
    <property type="entry name" value="ANL_N_sf"/>
</dbReference>
<dbReference type="InterPro" id="IPR009081">
    <property type="entry name" value="PP-bd_ACP"/>
</dbReference>
<dbReference type="PANTHER" id="PTHR43439:SF2">
    <property type="entry name" value="ENZYME, PUTATIVE (JCVI)-RELATED"/>
    <property type="match status" value="1"/>
</dbReference>